<dbReference type="RefSeq" id="WP_386099006.1">
    <property type="nucleotide sequence ID" value="NZ_JBHSAT010000004.1"/>
</dbReference>
<proteinExistence type="predicted"/>
<keyword evidence="3" id="KW-1185">Reference proteome</keyword>
<gene>
    <name evidence="2" type="ORF">ACFOSX_08105</name>
</gene>
<evidence type="ECO:0000313" key="3">
    <source>
        <dbReference type="Proteomes" id="UP001595812"/>
    </source>
</evidence>
<keyword evidence="1" id="KW-0812">Transmembrane</keyword>
<reference evidence="3" key="1">
    <citation type="journal article" date="2019" name="Int. J. Syst. Evol. Microbiol.">
        <title>The Global Catalogue of Microorganisms (GCM) 10K type strain sequencing project: providing services to taxonomists for standard genome sequencing and annotation.</title>
        <authorList>
            <consortium name="The Broad Institute Genomics Platform"/>
            <consortium name="The Broad Institute Genome Sequencing Center for Infectious Disease"/>
            <person name="Wu L."/>
            <person name="Ma J."/>
        </authorList>
    </citation>
    <scope>NUCLEOTIDE SEQUENCE [LARGE SCALE GENOMIC DNA]</scope>
    <source>
        <strain evidence="3">CECT 8979</strain>
    </source>
</reference>
<dbReference type="InterPro" id="IPR045749">
    <property type="entry name" value="DUF6090"/>
</dbReference>
<dbReference type="EMBL" id="JBHSAT010000004">
    <property type="protein sequence ID" value="MFC3877190.1"/>
    <property type="molecule type" value="Genomic_DNA"/>
</dbReference>
<dbReference type="Pfam" id="PF19578">
    <property type="entry name" value="DUF6090"/>
    <property type="match status" value="1"/>
</dbReference>
<evidence type="ECO:0000256" key="1">
    <source>
        <dbReference type="SAM" id="Phobius"/>
    </source>
</evidence>
<feature type="transmembrane region" description="Helical" evidence="1">
    <location>
        <begin position="12"/>
        <end position="29"/>
    </location>
</feature>
<sequence length="245" mass="28909">MENKTSKYFKYAIGEIILVVIGILIALQINNWNESRNTNNLSITYLNTIKKDLIADTTTFEAGISRFKKSLIVQDDILNIEKVNTLPIDSLFKVIAIETVFHSARIYQINNSTFSKLTNSGFVESKNFNDIFIDINEYYTEEYNTWLEYLEWDKENGMNPNKPEYLLGLYEKIDFLQFEKKTNTKSNQSINKEYELVFREYLKSTYFRNGAWNTNKQMKTMLERMKHQKNVASEMIEKINTELNK</sequence>
<evidence type="ECO:0000313" key="2">
    <source>
        <dbReference type="EMBL" id="MFC3877190.1"/>
    </source>
</evidence>
<accession>A0ABV8AHL3</accession>
<dbReference type="Proteomes" id="UP001595812">
    <property type="component" value="Unassembled WGS sequence"/>
</dbReference>
<keyword evidence="1" id="KW-1133">Transmembrane helix</keyword>
<keyword evidence="1" id="KW-0472">Membrane</keyword>
<name>A0ABV8AHL3_9FLAO</name>
<protein>
    <submittedName>
        <fullName evidence="2">DUF6090 family protein</fullName>
    </submittedName>
</protein>
<comment type="caution">
    <text evidence="2">The sequence shown here is derived from an EMBL/GenBank/DDBJ whole genome shotgun (WGS) entry which is preliminary data.</text>
</comment>
<organism evidence="2 3">
    <name type="scientific">Winogradskyella maritima</name>
    <dbReference type="NCBI Taxonomy" id="1517766"/>
    <lineage>
        <taxon>Bacteria</taxon>
        <taxon>Pseudomonadati</taxon>
        <taxon>Bacteroidota</taxon>
        <taxon>Flavobacteriia</taxon>
        <taxon>Flavobacteriales</taxon>
        <taxon>Flavobacteriaceae</taxon>
        <taxon>Winogradskyella</taxon>
    </lineage>
</organism>